<dbReference type="RefSeq" id="WP_015379608.1">
    <property type="nucleotide sequence ID" value="NZ_CP076824.1"/>
</dbReference>
<dbReference type="GO" id="GO:0004029">
    <property type="term" value="F:aldehyde dehydrogenase (NAD+) activity"/>
    <property type="evidence" value="ECO:0007669"/>
    <property type="project" value="TreeGrafter"/>
</dbReference>
<name>A0A837NKZ5_LACPN</name>
<feature type="domain" description="Aldehyde dehydrogenase" evidence="8">
    <location>
        <begin position="12"/>
        <end position="444"/>
    </location>
</feature>
<accession>A0A837NKZ5</accession>
<protein>
    <recommendedName>
        <fullName evidence="4">Aldehyde dehydrogenase</fullName>
    </recommendedName>
</protein>
<comment type="caution">
    <text evidence="9">The sequence shown here is derived from an EMBL/GenBank/DDBJ whole genome shotgun (WGS) entry which is preliminary data.</text>
</comment>
<dbReference type="InterPro" id="IPR016161">
    <property type="entry name" value="Ald_DH/histidinol_DH"/>
</dbReference>
<feature type="active site" evidence="5">
    <location>
        <position position="250"/>
    </location>
</feature>
<comment type="similarity">
    <text evidence="1 4 7">Belongs to the aldehyde dehydrogenase family.</text>
</comment>
<evidence type="ECO:0000256" key="7">
    <source>
        <dbReference type="RuleBase" id="RU003345"/>
    </source>
</evidence>
<dbReference type="AlphaFoldDB" id="A0A837NKZ5"/>
<dbReference type="EMBL" id="AVFJ02000031">
    <property type="protein sequence ID" value="KPL56575.1"/>
    <property type="molecule type" value="Genomic_DNA"/>
</dbReference>
<keyword evidence="3" id="KW-0520">NAD</keyword>
<gene>
    <name evidence="9" type="ORF">N876_0209950</name>
</gene>
<dbReference type="InterPro" id="IPR016162">
    <property type="entry name" value="Ald_DH_N"/>
</dbReference>
<proteinExistence type="inferred from homology"/>
<reference evidence="9" key="1">
    <citation type="journal article" date="2016" name="Genome Announc.">
        <title>Draft Genome Sequence of Lactobacillus plantarum 2025.</title>
        <authorList>
            <person name="Karlyshev A.V."/>
            <person name="Khlebnikov V.C."/>
            <person name="Kosarev I.V."/>
            <person name="Abramov V.M."/>
        </authorList>
    </citation>
    <scope>NUCLEOTIDE SEQUENCE [LARGE SCALE GENOMIC DNA]</scope>
    <source>
        <strain evidence="9">2025</strain>
    </source>
</reference>
<evidence type="ECO:0000256" key="6">
    <source>
        <dbReference type="PROSITE-ProRule" id="PRU10007"/>
    </source>
</evidence>
<dbReference type="PANTHER" id="PTHR43570:SF20">
    <property type="entry name" value="ALDEHYDE DEHYDROGENASE ALDX-RELATED"/>
    <property type="match status" value="1"/>
</dbReference>
<organism evidence="9">
    <name type="scientific">Lactiplantibacillus plantarum 2025</name>
    <dbReference type="NCBI Taxonomy" id="1385856"/>
    <lineage>
        <taxon>Bacteria</taxon>
        <taxon>Bacillati</taxon>
        <taxon>Bacillota</taxon>
        <taxon>Bacilli</taxon>
        <taxon>Lactobacillales</taxon>
        <taxon>Lactobacillaceae</taxon>
        <taxon>Lactiplantibacillus</taxon>
    </lineage>
</organism>
<evidence type="ECO:0000313" key="9">
    <source>
        <dbReference type="EMBL" id="KPL56575.1"/>
    </source>
</evidence>
<feature type="active site" evidence="5 6">
    <location>
        <position position="216"/>
    </location>
</feature>
<dbReference type="InterPro" id="IPR029510">
    <property type="entry name" value="Ald_DH_CS_GLU"/>
</dbReference>
<dbReference type="PROSITE" id="PS00687">
    <property type="entry name" value="ALDEHYDE_DEHYDR_GLU"/>
    <property type="match status" value="1"/>
</dbReference>
<dbReference type="GO" id="GO:0005737">
    <property type="term" value="C:cytoplasm"/>
    <property type="evidence" value="ECO:0007669"/>
    <property type="project" value="TreeGrafter"/>
</dbReference>
<dbReference type="InterPro" id="IPR012394">
    <property type="entry name" value="Aldehyde_DH_NAD(P)"/>
</dbReference>
<dbReference type="CDD" id="cd07133">
    <property type="entry name" value="ALDH_CALDH_CalB"/>
    <property type="match status" value="1"/>
</dbReference>
<dbReference type="InterPro" id="IPR016163">
    <property type="entry name" value="Ald_DH_C"/>
</dbReference>
<evidence type="ECO:0000256" key="3">
    <source>
        <dbReference type="ARBA" id="ARBA00023027"/>
    </source>
</evidence>
<dbReference type="Gene3D" id="3.40.605.10">
    <property type="entry name" value="Aldehyde Dehydrogenase, Chain A, domain 1"/>
    <property type="match status" value="1"/>
</dbReference>
<dbReference type="PANTHER" id="PTHR43570">
    <property type="entry name" value="ALDEHYDE DEHYDROGENASE"/>
    <property type="match status" value="1"/>
</dbReference>
<evidence type="ECO:0000256" key="1">
    <source>
        <dbReference type="ARBA" id="ARBA00009986"/>
    </source>
</evidence>
<sequence length="476" mass="52695">MMTTINEMHQIFNLQKTQYDRAQPMTYEERVTVLNQIEALIRDNISELITALQADFGQRDPLQIVSADLTGPLATIAYIKKHLRKWILPAKQRSGLMALTGTKQYVYNEPLGVVGIMSPFNAPIDLALDPAVEAIAAGNRVMVKISEYTPKTAALVQKLSQQYLNEKNFAVVTGEADIAAQFSALDWDKLVFTGGSETGKKVLSAAAPNLTPVVLELGGKNPAVVLPDANKQMTAAKIARSRSGNSGQICLDTDYVLLPTDQLDEYVRLITAQLAQAFPTYINNSEYSAIINDRSYDRILRMLTEARQRGTRLITINPNNELVPDVKRRLIPLTLAINPDRDLQIARNEIFGPILSIFTYDSLDEAIAFINSHEKPLAMYLFGRSSRHLNQIISQTSSGGVDINELSLHAGSHSMGFGGVGYSGMGRYKGGKTGFETFSNQKSVYKQGVLAKYTTRLMVPIHNKRNEKLLKRMLGL</sequence>
<evidence type="ECO:0000256" key="5">
    <source>
        <dbReference type="PIRSR" id="PIRSR036492-1"/>
    </source>
</evidence>
<evidence type="ECO:0000256" key="2">
    <source>
        <dbReference type="ARBA" id="ARBA00023002"/>
    </source>
</evidence>
<dbReference type="SUPFAM" id="SSF53720">
    <property type="entry name" value="ALDH-like"/>
    <property type="match status" value="1"/>
</dbReference>
<dbReference type="PIRSF" id="PIRSF036492">
    <property type="entry name" value="ALDH"/>
    <property type="match status" value="1"/>
</dbReference>
<evidence type="ECO:0000256" key="4">
    <source>
        <dbReference type="PIRNR" id="PIRNR036492"/>
    </source>
</evidence>
<dbReference type="GO" id="GO:0006081">
    <property type="term" value="P:aldehyde metabolic process"/>
    <property type="evidence" value="ECO:0007669"/>
    <property type="project" value="InterPro"/>
</dbReference>
<dbReference type="InterPro" id="IPR015590">
    <property type="entry name" value="Aldehyde_DH_dom"/>
</dbReference>
<keyword evidence="2 4" id="KW-0560">Oxidoreductase</keyword>
<evidence type="ECO:0000259" key="8">
    <source>
        <dbReference type="Pfam" id="PF00171"/>
    </source>
</evidence>
<dbReference type="Gene3D" id="3.40.309.10">
    <property type="entry name" value="Aldehyde Dehydrogenase, Chain A, domain 2"/>
    <property type="match status" value="1"/>
</dbReference>
<dbReference type="Pfam" id="PF00171">
    <property type="entry name" value="Aldedh"/>
    <property type="match status" value="1"/>
</dbReference>